<sequence>MAAPMTMFSVVRQGEILACRRSLMSFRTIRACSSVSGTVASDHVTDQEQVPFWNFMEMRRKQADNTILVRLCDKTPLTTLLQFCSSHGKVKHHFSYHQQGRYAYVEFNTAAALQSLLQHTEQNGHNKKTKNTDFIHSRFLTFSRAGKKKEKEKSVLNKQPVHRSLMNKLCQTDSVSEQIDTLMQEEQLREPEVHC</sequence>
<comment type="caution">
    <text evidence="2">The sequence shown here is derived from an EMBL/GenBank/DDBJ whole genome shotgun (WGS) entry which is preliminary data.</text>
</comment>
<dbReference type="Proteomes" id="UP001152320">
    <property type="component" value="Chromosome 9"/>
</dbReference>
<feature type="domain" description="RL" evidence="1">
    <location>
        <begin position="54"/>
        <end position="120"/>
    </location>
</feature>
<proteinExistence type="predicted"/>
<name>A0A9Q1C0S4_HOLLE</name>
<accession>A0A9Q1C0S4</accession>
<dbReference type="OrthoDB" id="434989at2759"/>
<evidence type="ECO:0000313" key="3">
    <source>
        <dbReference type="Proteomes" id="UP001152320"/>
    </source>
</evidence>
<dbReference type="Pfam" id="PF17797">
    <property type="entry name" value="RL"/>
    <property type="match status" value="1"/>
</dbReference>
<reference evidence="2" key="1">
    <citation type="submission" date="2021-10" db="EMBL/GenBank/DDBJ databases">
        <title>Tropical sea cucumber genome reveals ecological adaptation and Cuvierian tubules defense mechanism.</title>
        <authorList>
            <person name="Chen T."/>
        </authorList>
    </citation>
    <scope>NUCLEOTIDE SEQUENCE</scope>
    <source>
        <strain evidence="2">Nanhai2018</strain>
        <tissue evidence="2">Muscle</tissue>
    </source>
</reference>
<organism evidence="2 3">
    <name type="scientific">Holothuria leucospilota</name>
    <name type="common">Black long sea cucumber</name>
    <name type="synonym">Mertensiothuria leucospilota</name>
    <dbReference type="NCBI Taxonomy" id="206669"/>
    <lineage>
        <taxon>Eukaryota</taxon>
        <taxon>Metazoa</taxon>
        <taxon>Echinodermata</taxon>
        <taxon>Eleutherozoa</taxon>
        <taxon>Echinozoa</taxon>
        <taxon>Holothuroidea</taxon>
        <taxon>Aspidochirotacea</taxon>
        <taxon>Aspidochirotida</taxon>
        <taxon>Holothuriidae</taxon>
        <taxon>Holothuria</taxon>
    </lineage>
</organism>
<keyword evidence="3" id="KW-1185">Reference proteome</keyword>
<gene>
    <name evidence="2" type="ORF">HOLleu_20226</name>
</gene>
<protein>
    <submittedName>
        <fullName evidence="2">Poly(A) RNA polymerase, mitochondrial</fullName>
    </submittedName>
</protein>
<dbReference type="EMBL" id="JAIZAY010000009">
    <property type="protein sequence ID" value="KAJ8036295.1"/>
    <property type="molecule type" value="Genomic_DNA"/>
</dbReference>
<dbReference type="AlphaFoldDB" id="A0A9Q1C0S4"/>
<dbReference type="InterPro" id="IPR041252">
    <property type="entry name" value="RL"/>
</dbReference>
<evidence type="ECO:0000313" key="2">
    <source>
        <dbReference type="EMBL" id="KAJ8036295.1"/>
    </source>
</evidence>
<evidence type="ECO:0000259" key="1">
    <source>
        <dbReference type="Pfam" id="PF17797"/>
    </source>
</evidence>